<keyword evidence="1" id="KW-1133">Transmembrane helix</keyword>
<keyword evidence="3" id="KW-1185">Reference proteome</keyword>
<dbReference type="PANTHER" id="PTHR48098">
    <property type="entry name" value="ENTEROCHELIN ESTERASE-RELATED"/>
    <property type="match status" value="1"/>
</dbReference>
<evidence type="ECO:0000256" key="1">
    <source>
        <dbReference type="SAM" id="Phobius"/>
    </source>
</evidence>
<protein>
    <recommendedName>
        <fullName evidence="4">Esterase</fullName>
    </recommendedName>
</protein>
<dbReference type="EMBL" id="FNBD01000021">
    <property type="protein sequence ID" value="SDF52290.1"/>
    <property type="molecule type" value="Genomic_DNA"/>
</dbReference>
<organism evidence="2 3">
    <name type="scientific">Cellulophaga baltica</name>
    <dbReference type="NCBI Taxonomy" id="76594"/>
    <lineage>
        <taxon>Bacteria</taxon>
        <taxon>Pseudomonadati</taxon>
        <taxon>Bacteroidota</taxon>
        <taxon>Flavobacteriia</taxon>
        <taxon>Flavobacteriales</taxon>
        <taxon>Flavobacteriaceae</taxon>
        <taxon>Cellulophaga</taxon>
    </lineage>
</organism>
<accession>A0A1G7LTI9</accession>
<sequence>MKKILIFVITILTTSIISIVLFSYLTGNPTYPESVVQTTIHSKILNEEREVIIHLPINYDKKKKYPVMYVLDGSSQDKHLAHKFDILSTAGYVPETIVVGIPNVSGKGRQRDYTPPYMKMDIDEKDSLLGAGDQFLSFMEKELIPFVEQNYSVSKNRSLAGNSRGGLLVMYSLLYKPDLFKGRFCFSPAFWRDDNLIVNKVSDFLAKNEDLSSFLYLSMGEDENEKMKNGFTEMTKTLSKKENDQLVWYSDFTKNADHQNNAEISASVGIRKWADYLNTGE</sequence>
<name>A0A1G7LTI9_9FLAO</name>
<dbReference type="InterPro" id="IPR050583">
    <property type="entry name" value="Mycobacterial_A85_antigen"/>
</dbReference>
<feature type="transmembrane region" description="Helical" evidence="1">
    <location>
        <begin position="5"/>
        <end position="25"/>
    </location>
</feature>
<reference evidence="3" key="1">
    <citation type="submission" date="2016-10" db="EMBL/GenBank/DDBJ databases">
        <authorList>
            <person name="Varghese N."/>
            <person name="Submissions S."/>
        </authorList>
    </citation>
    <scope>NUCLEOTIDE SEQUENCE [LARGE SCALE GENOMIC DNA]</scope>
    <source>
        <strain evidence="3">DSM 24729</strain>
    </source>
</reference>
<evidence type="ECO:0000313" key="2">
    <source>
        <dbReference type="EMBL" id="SDF52290.1"/>
    </source>
</evidence>
<dbReference type="SUPFAM" id="SSF53474">
    <property type="entry name" value="alpha/beta-Hydrolases"/>
    <property type="match status" value="1"/>
</dbReference>
<evidence type="ECO:0000313" key="3">
    <source>
        <dbReference type="Proteomes" id="UP000182114"/>
    </source>
</evidence>
<keyword evidence="1" id="KW-0472">Membrane</keyword>
<dbReference type="Gene3D" id="3.40.50.1820">
    <property type="entry name" value="alpha/beta hydrolase"/>
    <property type="match status" value="1"/>
</dbReference>
<dbReference type="Proteomes" id="UP000182114">
    <property type="component" value="Unassembled WGS sequence"/>
</dbReference>
<gene>
    <name evidence="2" type="ORF">SAMN04487992_1216</name>
</gene>
<dbReference type="InterPro" id="IPR029058">
    <property type="entry name" value="AB_hydrolase_fold"/>
</dbReference>
<dbReference type="Pfam" id="PF00756">
    <property type="entry name" value="Esterase"/>
    <property type="match status" value="1"/>
</dbReference>
<dbReference type="AlphaFoldDB" id="A0A1G7LTI9"/>
<dbReference type="RefSeq" id="WP_083332312.1">
    <property type="nucleotide sequence ID" value="NZ_FNBD01000021.1"/>
</dbReference>
<evidence type="ECO:0008006" key="4">
    <source>
        <dbReference type="Google" id="ProtNLM"/>
    </source>
</evidence>
<dbReference type="InterPro" id="IPR000801">
    <property type="entry name" value="Esterase-like"/>
</dbReference>
<dbReference type="PANTHER" id="PTHR48098:SF6">
    <property type="entry name" value="FERRI-BACILLIBACTIN ESTERASE BESA"/>
    <property type="match status" value="1"/>
</dbReference>
<proteinExistence type="predicted"/>
<keyword evidence="1" id="KW-0812">Transmembrane</keyword>